<organism evidence="10 11">
    <name type="scientific">Eupransor demetentiae</name>
    <dbReference type="NCBI Taxonomy" id="3109584"/>
    <lineage>
        <taxon>Bacteria</taxon>
        <taxon>Bacillati</taxon>
        <taxon>Bacillota</taxon>
        <taxon>Bacilli</taxon>
        <taxon>Lactobacillales</taxon>
        <taxon>Lactobacillaceae</taxon>
        <taxon>Eupransor</taxon>
    </lineage>
</organism>
<dbReference type="Proteomes" id="UP001314241">
    <property type="component" value="Unassembled WGS sequence"/>
</dbReference>
<gene>
    <name evidence="10" type="ORF">R54876_GBNLAHCA_00210</name>
</gene>
<evidence type="ECO:0000256" key="5">
    <source>
        <dbReference type="ARBA" id="ARBA00022825"/>
    </source>
</evidence>
<dbReference type="InterPro" id="IPR035952">
    <property type="entry name" value="Rhomboid-like_sf"/>
</dbReference>
<dbReference type="EMBL" id="CAWVOH010000001">
    <property type="protein sequence ID" value="CAK8053653.1"/>
    <property type="molecule type" value="Genomic_DNA"/>
</dbReference>
<comment type="caution">
    <text evidence="10">The sequence shown here is derived from an EMBL/GenBank/DDBJ whole genome shotgun (WGS) entry which is preliminary data.</text>
</comment>
<dbReference type="EC" id="3.4.21.105" evidence="10"/>
<feature type="transmembrane region" description="Helical" evidence="8">
    <location>
        <begin position="121"/>
        <end position="139"/>
    </location>
</feature>
<reference evidence="10 11" key="1">
    <citation type="submission" date="2024-01" db="EMBL/GenBank/DDBJ databases">
        <authorList>
            <person name="Botero Cardona J."/>
        </authorList>
    </citation>
    <scope>NUCLEOTIDE SEQUENCE [LARGE SCALE GENOMIC DNA]</scope>
    <source>
        <strain evidence="10 11">LMG 33000</strain>
    </source>
</reference>
<dbReference type="Gene3D" id="1.20.1540.10">
    <property type="entry name" value="Rhomboid-like"/>
    <property type="match status" value="1"/>
</dbReference>
<keyword evidence="2" id="KW-0645">Protease</keyword>
<dbReference type="InterPro" id="IPR002610">
    <property type="entry name" value="Peptidase_S54_rhomboid-like"/>
</dbReference>
<feature type="transmembrane region" description="Helical" evidence="8">
    <location>
        <begin position="7"/>
        <end position="28"/>
    </location>
</feature>
<feature type="transmembrane region" description="Helical" evidence="8">
    <location>
        <begin position="146"/>
        <end position="166"/>
    </location>
</feature>
<evidence type="ECO:0000256" key="8">
    <source>
        <dbReference type="SAM" id="Phobius"/>
    </source>
</evidence>
<dbReference type="GO" id="GO:0016787">
    <property type="term" value="F:hydrolase activity"/>
    <property type="evidence" value="ECO:0007669"/>
    <property type="project" value="UniProtKB-KW"/>
</dbReference>
<feature type="transmembrane region" description="Helical" evidence="8">
    <location>
        <begin position="56"/>
        <end position="83"/>
    </location>
</feature>
<keyword evidence="7 8" id="KW-0472">Membrane</keyword>
<evidence type="ECO:0000313" key="11">
    <source>
        <dbReference type="Proteomes" id="UP001314241"/>
    </source>
</evidence>
<sequence>MEKKNKIAPVTTILVILISLIYLAEFYMTQNHTTDGLLLIDFGAKYGPLVIQHGEYWRLVTAIFLHVSWMHVITNMVTLWFIGALAESYFGTWRYLLLFFIGGIGGNVASCLFAPDVVAVGSSTAIFAIFGGLLVYTMAFSNQQGVMAQGQILAAFVILNLVVSFTSQDVDLWGHLGGLLTGTLLAIVIGFKGKQGRIDWPMRIIAGSLILLALLISVWKLMG</sequence>
<dbReference type="SUPFAM" id="SSF144091">
    <property type="entry name" value="Rhomboid-like"/>
    <property type="match status" value="1"/>
</dbReference>
<dbReference type="RefSeq" id="WP_349641211.1">
    <property type="nucleotide sequence ID" value="NZ_CAWVOH010000001.1"/>
</dbReference>
<keyword evidence="6 8" id="KW-1133">Transmembrane helix</keyword>
<keyword evidence="3 8" id="KW-0812">Transmembrane</keyword>
<evidence type="ECO:0000256" key="7">
    <source>
        <dbReference type="ARBA" id="ARBA00023136"/>
    </source>
</evidence>
<evidence type="ECO:0000313" key="10">
    <source>
        <dbReference type="EMBL" id="CAK8053653.1"/>
    </source>
</evidence>
<dbReference type="Pfam" id="PF01694">
    <property type="entry name" value="Rhomboid"/>
    <property type="match status" value="1"/>
</dbReference>
<feature type="transmembrane region" description="Helical" evidence="8">
    <location>
        <begin position="172"/>
        <end position="191"/>
    </location>
</feature>
<evidence type="ECO:0000259" key="9">
    <source>
        <dbReference type="Pfam" id="PF01694"/>
    </source>
</evidence>
<feature type="domain" description="Peptidase S54 rhomboid" evidence="9">
    <location>
        <begin position="54"/>
        <end position="189"/>
    </location>
</feature>
<feature type="transmembrane region" description="Helical" evidence="8">
    <location>
        <begin position="95"/>
        <end position="115"/>
    </location>
</feature>
<dbReference type="InterPro" id="IPR022764">
    <property type="entry name" value="Peptidase_S54_rhomboid_dom"/>
</dbReference>
<accession>A0ABM9N3C9</accession>
<evidence type="ECO:0000256" key="4">
    <source>
        <dbReference type="ARBA" id="ARBA00022801"/>
    </source>
</evidence>
<protein>
    <submittedName>
        <fullName evidence="10">Rhomboid family (GlpG)</fullName>
        <ecNumber evidence="10">3.4.21.105</ecNumber>
    </submittedName>
</protein>
<name>A0ABM9N3C9_9LACO</name>
<evidence type="ECO:0000256" key="6">
    <source>
        <dbReference type="ARBA" id="ARBA00022989"/>
    </source>
</evidence>
<evidence type="ECO:0000256" key="2">
    <source>
        <dbReference type="ARBA" id="ARBA00022670"/>
    </source>
</evidence>
<dbReference type="PANTHER" id="PTHR22936">
    <property type="entry name" value="RHOMBOID-RELATED"/>
    <property type="match status" value="1"/>
</dbReference>
<comment type="subcellular location">
    <subcellularLocation>
        <location evidence="1">Membrane</location>
        <topology evidence="1">Multi-pass membrane protein</topology>
    </subcellularLocation>
</comment>
<dbReference type="PANTHER" id="PTHR22936:SF69">
    <property type="entry name" value="RHOMBOID-LIKE PROTEIN"/>
    <property type="match status" value="1"/>
</dbReference>
<evidence type="ECO:0000256" key="3">
    <source>
        <dbReference type="ARBA" id="ARBA00022692"/>
    </source>
</evidence>
<proteinExistence type="predicted"/>
<evidence type="ECO:0000256" key="1">
    <source>
        <dbReference type="ARBA" id="ARBA00004141"/>
    </source>
</evidence>
<keyword evidence="11" id="KW-1185">Reference proteome</keyword>
<keyword evidence="4 10" id="KW-0378">Hydrolase</keyword>
<feature type="transmembrane region" description="Helical" evidence="8">
    <location>
        <begin position="203"/>
        <end position="222"/>
    </location>
</feature>
<keyword evidence="5" id="KW-0720">Serine protease</keyword>